<feature type="domain" description="CBS" evidence="3">
    <location>
        <begin position="9"/>
        <end position="65"/>
    </location>
</feature>
<evidence type="ECO:0000313" key="4">
    <source>
        <dbReference type="EMBL" id="POM23855.1"/>
    </source>
</evidence>
<dbReference type="Proteomes" id="UP000242367">
    <property type="component" value="Unassembled WGS sequence"/>
</dbReference>
<dbReference type="AlphaFoldDB" id="A0A2P4UFP6"/>
<keyword evidence="1 2" id="KW-0129">CBS domain</keyword>
<proteinExistence type="predicted"/>
<dbReference type="PANTHER" id="PTHR43080:SF2">
    <property type="entry name" value="CBS DOMAIN-CONTAINING PROTEIN"/>
    <property type="match status" value="1"/>
</dbReference>
<dbReference type="PROSITE" id="PS51371">
    <property type="entry name" value="CBS"/>
    <property type="match status" value="2"/>
</dbReference>
<evidence type="ECO:0000313" key="5">
    <source>
        <dbReference type="Proteomes" id="UP000242367"/>
    </source>
</evidence>
<dbReference type="InterPro" id="IPR046342">
    <property type="entry name" value="CBS_dom_sf"/>
</dbReference>
<protein>
    <submittedName>
        <fullName evidence="4">Hypoxic response protein 1</fullName>
    </submittedName>
</protein>
<dbReference type="PANTHER" id="PTHR43080">
    <property type="entry name" value="CBS DOMAIN-CONTAINING PROTEIN CBSX3, MITOCHONDRIAL"/>
    <property type="match status" value="1"/>
</dbReference>
<dbReference type="EMBL" id="MTBP01000002">
    <property type="protein sequence ID" value="POM23855.1"/>
    <property type="molecule type" value="Genomic_DNA"/>
</dbReference>
<reference evidence="4 5" key="1">
    <citation type="journal article" date="2017" name="Chemistry">
        <title>Isolation, Biosynthesis and Chemical Modifications of Rubterolones A-F: Rare Tropolone Alkaloids from Actinomadura sp. 5-2.</title>
        <authorList>
            <person name="Guo H."/>
            <person name="Benndorf R."/>
            <person name="Leichnitz D."/>
            <person name="Klassen J.L."/>
            <person name="Vollmers J."/>
            <person name="Gorls H."/>
            <person name="Steinacker M."/>
            <person name="Weigel C."/>
            <person name="Dahse H.M."/>
            <person name="Kaster A.K."/>
            <person name="de Beer Z.W."/>
            <person name="Poulsen M."/>
            <person name="Beemelmanns C."/>
        </authorList>
    </citation>
    <scope>NUCLEOTIDE SEQUENCE [LARGE SCALE GENOMIC DNA]</scope>
    <source>
        <strain evidence="4 5">5-2</strain>
    </source>
</reference>
<feature type="domain" description="CBS" evidence="3">
    <location>
        <begin position="74"/>
        <end position="129"/>
    </location>
</feature>
<gene>
    <name evidence="4" type="primary">hrp1_2</name>
    <name evidence="4" type="ORF">BTM25_24810</name>
</gene>
<comment type="caution">
    <text evidence="4">The sequence shown here is derived from an EMBL/GenBank/DDBJ whole genome shotgun (WGS) entry which is preliminary data.</text>
</comment>
<dbReference type="InterPro" id="IPR051257">
    <property type="entry name" value="Diverse_CBS-Domain"/>
</dbReference>
<dbReference type="Gene3D" id="3.10.580.10">
    <property type="entry name" value="CBS-domain"/>
    <property type="match status" value="1"/>
</dbReference>
<sequence length="139" mass="14589">MSQQIRDIMTESPLCVQPDTVVTDIAGKMRDQDVGAVLVTDDGELLGVVTDRDLVTRFLADGGDPGTATAGSIASAADFTVAPDDEVSRAVDLMRDQAVRRLPVVENGRPVGIVSIGDLAIERDERSALADISAAPANK</sequence>
<dbReference type="SMART" id="SM00116">
    <property type="entry name" value="CBS"/>
    <property type="match status" value="2"/>
</dbReference>
<dbReference type="Pfam" id="PF00571">
    <property type="entry name" value="CBS"/>
    <property type="match status" value="2"/>
</dbReference>
<organism evidence="4 5">
    <name type="scientific">Actinomadura rubteroloni</name>
    <dbReference type="NCBI Taxonomy" id="1926885"/>
    <lineage>
        <taxon>Bacteria</taxon>
        <taxon>Bacillati</taxon>
        <taxon>Actinomycetota</taxon>
        <taxon>Actinomycetes</taxon>
        <taxon>Streptosporangiales</taxon>
        <taxon>Thermomonosporaceae</taxon>
        <taxon>Actinomadura</taxon>
    </lineage>
</organism>
<dbReference type="CDD" id="cd04622">
    <property type="entry name" value="CBS_pair_HRP1_like"/>
    <property type="match status" value="1"/>
</dbReference>
<dbReference type="RefSeq" id="WP_103563051.1">
    <property type="nucleotide sequence ID" value="NZ_MTBP01000002.1"/>
</dbReference>
<dbReference type="InterPro" id="IPR000644">
    <property type="entry name" value="CBS_dom"/>
</dbReference>
<keyword evidence="5" id="KW-1185">Reference proteome</keyword>
<evidence type="ECO:0000256" key="1">
    <source>
        <dbReference type="ARBA" id="ARBA00023122"/>
    </source>
</evidence>
<dbReference type="SUPFAM" id="SSF54631">
    <property type="entry name" value="CBS-domain pair"/>
    <property type="match status" value="1"/>
</dbReference>
<evidence type="ECO:0000259" key="3">
    <source>
        <dbReference type="PROSITE" id="PS51371"/>
    </source>
</evidence>
<name>A0A2P4UFP6_9ACTN</name>
<evidence type="ECO:0000256" key="2">
    <source>
        <dbReference type="PROSITE-ProRule" id="PRU00703"/>
    </source>
</evidence>
<accession>A0A2P4UFP6</accession>